<feature type="region of interest" description="Disordered" evidence="1">
    <location>
        <begin position="436"/>
        <end position="471"/>
    </location>
</feature>
<gene>
    <name evidence="2" type="ORF">Ocin01_09831</name>
</gene>
<feature type="compositionally biased region" description="Basic and acidic residues" evidence="1">
    <location>
        <begin position="242"/>
        <end position="267"/>
    </location>
</feature>
<feature type="compositionally biased region" description="Basic residues" evidence="1">
    <location>
        <begin position="209"/>
        <end position="229"/>
    </location>
</feature>
<sequence>PPFSPSPPPSRFGSRKDKDEYFENRGRDRYDERPPPRFQNKPYNAREYEGKYDAPSSKYENPMASKHDTQGSHKYEPQRQPTRPYHGHNMGHGMPHDAPSSYRDKPPVETKRPYEYESNIVPPGTENVIQTVPSLLDINVQPHQNNPNVYPISTIGTHSVHTHGHEGSSRETSELDKSRRAVPETAPVVSEKKKPDEDIVKEMDGDKERRKKSPLGKKHKKEKKKHKKKSKEEKKGKKTRKSKDDKTTEGDKSSDDEPETETSHEKASLTPVEEGKLLPIGVLDTSIDSIAKQTAPCDSTVKSPDRLHESEAAVKEEANTAIDKTAQPLTQPVKRRGSLATVSQVIGHEVPDHKNPDNAAQAPLQKELHLPPSKWDEYEDFMLGGEALKPVPAEHDIPSIVEPVRDSRERIVTSDVIKRAEHAIFEKPSKAITEPLEVATRKPLTPPETKELTVREPRKYDKSYREGTFYP</sequence>
<protein>
    <submittedName>
        <fullName evidence="2">Uncharacterized protein</fullName>
    </submittedName>
</protein>
<dbReference type="AlphaFoldDB" id="A0A1D2MV91"/>
<evidence type="ECO:0000313" key="2">
    <source>
        <dbReference type="EMBL" id="ODM96842.1"/>
    </source>
</evidence>
<name>A0A1D2MV91_ORCCI</name>
<feature type="region of interest" description="Disordered" evidence="1">
    <location>
        <begin position="139"/>
        <end position="276"/>
    </location>
</feature>
<feature type="non-terminal residue" evidence="2">
    <location>
        <position position="1"/>
    </location>
</feature>
<feature type="compositionally biased region" description="Basic and acidic residues" evidence="1">
    <location>
        <begin position="190"/>
        <end position="208"/>
    </location>
</feature>
<feature type="compositionally biased region" description="Basic and acidic residues" evidence="1">
    <location>
        <begin position="102"/>
        <end position="111"/>
    </location>
</feature>
<feature type="compositionally biased region" description="Pro residues" evidence="1">
    <location>
        <begin position="1"/>
        <end position="10"/>
    </location>
</feature>
<keyword evidence="3" id="KW-1185">Reference proteome</keyword>
<feature type="region of interest" description="Disordered" evidence="1">
    <location>
        <begin position="1"/>
        <end position="111"/>
    </location>
</feature>
<feature type="compositionally biased region" description="Basic and acidic residues" evidence="1">
    <location>
        <begin position="448"/>
        <end position="465"/>
    </location>
</feature>
<dbReference type="Proteomes" id="UP000094527">
    <property type="component" value="Unassembled WGS sequence"/>
</dbReference>
<accession>A0A1D2MV91</accession>
<proteinExistence type="predicted"/>
<dbReference type="EMBL" id="LJIJ01000498">
    <property type="protein sequence ID" value="ODM96842.1"/>
    <property type="molecule type" value="Genomic_DNA"/>
</dbReference>
<feature type="compositionally biased region" description="Basic and acidic residues" evidence="1">
    <location>
        <begin position="65"/>
        <end position="77"/>
    </location>
</feature>
<evidence type="ECO:0000313" key="3">
    <source>
        <dbReference type="Proteomes" id="UP000094527"/>
    </source>
</evidence>
<feature type="compositionally biased region" description="Basic and acidic residues" evidence="1">
    <location>
        <begin position="163"/>
        <end position="182"/>
    </location>
</feature>
<reference evidence="2 3" key="1">
    <citation type="journal article" date="2016" name="Genome Biol. Evol.">
        <title>Gene Family Evolution Reflects Adaptation to Soil Environmental Stressors in the Genome of the Collembolan Orchesella cincta.</title>
        <authorList>
            <person name="Faddeeva-Vakhrusheva A."/>
            <person name="Derks M.F."/>
            <person name="Anvar S.Y."/>
            <person name="Agamennone V."/>
            <person name="Suring W."/>
            <person name="Smit S."/>
            <person name="van Straalen N.M."/>
            <person name="Roelofs D."/>
        </authorList>
    </citation>
    <scope>NUCLEOTIDE SEQUENCE [LARGE SCALE GENOMIC DNA]</scope>
    <source>
        <tissue evidence="2">Mixed pool</tissue>
    </source>
</reference>
<comment type="caution">
    <text evidence="2">The sequence shown here is derived from an EMBL/GenBank/DDBJ whole genome shotgun (WGS) entry which is preliminary data.</text>
</comment>
<feature type="compositionally biased region" description="Basic and acidic residues" evidence="1">
    <location>
        <begin position="14"/>
        <end position="35"/>
    </location>
</feature>
<evidence type="ECO:0000256" key="1">
    <source>
        <dbReference type="SAM" id="MobiDB-lite"/>
    </source>
</evidence>
<organism evidence="2 3">
    <name type="scientific">Orchesella cincta</name>
    <name type="common">Springtail</name>
    <name type="synonym">Podura cincta</name>
    <dbReference type="NCBI Taxonomy" id="48709"/>
    <lineage>
        <taxon>Eukaryota</taxon>
        <taxon>Metazoa</taxon>
        <taxon>Ecdysozoa</taxon>
        <taxon>Arthropoda</taxon>
        <taxon>Hexapoda</taxon>
        <taxon>Collembola</taxon>
        <taxon>Entomobryomorpha</taxon>
        <taxon>Entomobryoidea</taxon>
        <taxon>Orchesellidae</taxon>
        <taxon>Orchesellinae</taxon>
        <taxon>Orchesella</taxon>
    </lineage>
</organism>
<feature type="region of interest" description="Disordered" evidence="1">
    <location>
        <begin position="313"/>
        <end position="336"/>
    </location>
</feature>